<keyword evidence="2" id="KW-0690">Ribosome biogenesis</keyword>
<dbReference type="InterPro" id="IPR028989">
    <property type="entry name" value="RimP_N"/>
</dbReference>
<dbReference type="NCBIfam" id="NF000930">
    <property type="entry name" value="PRK00092.2-2"/>
    <property type="match status" value="1"/>
</dbReference>
<dbReference type="PANTHER" id="PTHR33867:SF1">
    <property type="entry name" value="RIBOSOME MATURATION FACTOR RIMP"/>
    <property type="match status" value="1"/>
</dbReference>
<gene>
    <name evidence="6" type="ORF">UFOPK3992_02076</name>
</gene>
<evidence type="ECO:0000313" key="6">
    <source>
        <dbReference type="EMBL" id="CAB5027195.1"/>
    </source>
</evidence>
<evidence type="ECO:0000259" key="4">
    <source>
        <dbReference type="Pfam" id="PF02576"/>
    </source>
</evidence>
<evidence type="ECO:0000256" key="2">
    <source>
        <dbReference type="ARBA" id="ARBA00022517"/>
    </source>
</evidence>
<accession>A0A6J7REI4</accession>
<reference evidence="6" key="1">
    <citation type="submission" date="2020-05" db="EMBL/GenBank/DDBJ databases">
        <authorList>
            <person name="Chiriac C."/>
            <person name="Salcher M."/>
            <person name="Ghai R."/>
            <person name="Kavagutti S V."/>
        </authorList>
    </citation>
    <scope>NUCLEOTIDE SEQUENCE</scope>
</reference>
<dbReference type="PANTHER" id="PTHR33867">
    <property type="entry name" value="RIBOSOME MATURATION FACTOR RIMP"/>
    <property type="match status" value="1"/>
</dbReference>
<feature type="domain" description="Ribosome maturation factor RimP C-terminal" evidence="5">
    <location>
        <begin position="87"/>
        <end position="146"/>
    </location>
</feature>
<dbReference type="Pfam" id="PF02576">
    <property type="entry name" value="RimP_N"/>
    <property type="match status" value="1"/>
</dbReference>
<feature type="region of interest" description="Disordered" evidence="3">
    <location>
        <begin position="146"/>
        <end position="176"/>
    </location>
</feature>
<dbReference type="InterPro" id="IPR028998">
    <property type="entry name" value="RimP_C"/>
</dbReference>
<evidence type="ECO:0000256" key="3">
    <source>
        <dbReference type="SAM" id="MobiDB-lite"/>
    </source>
</evidence>
<evidence type="ECO:0000259" key="5">
    <source>
        <dbReference type="Pfam" id="PF17384"/>
    </source>
</evidence>
<evidence type="ECO:0000256" key="1">
    <source>
        <dbReference type="ARBA" id="ARBA00022490"/>
    </source>
</evidence>
<dbReference type="Gene3D" id="3.30.300.70">
    <property type="entry name" value="RimP-like superfamily, N-terminal"/>
    <property type="match status" value="1"/>
</dbReference>
<dbReference type="AlphaFoldDB" id="A0A6J7REI4"/>
<name>A0A6J7REI4_9ZZZZ</name>
<dbReference type="GO" id="GO:0005829">
    <property type="term" value="C:cytosol"/>
    <property type="evidence" value="ECO:0007669"/>
    <property type="project" value="TreeGrafter"/>
</dbReference>
<dbReference type="GO" id="GO:0006412">
    <property type="term" value="P:translation"/>
    <property type="evidence" value="ECO:0007669"/>
    <property type="project" value="TreeGrafter"/>
</dbReference>
<dbReference type="Pfam" id="PF17384">
    <property type="entry name" value="DUF150_C"/>
    <property type="match status" value="1"/>
</dbReference>
<organism evidence="6">
    <name type="scientific">freshwater metagenome</name>
    <dbReference type="NCBI Taxonomy" id="449393"/>
    <lineage>
        <taxon>unclassified sequences</taxon>
        <taxon>metagenomes</taxon>
        <taxon>ecological metagenomes</taxon>
    </lineage>
</organism>
<feature type="domain" description="Ribosome maturation factor RimP N-terminal" evidence="4">
    <location>
        <begin position="12"/>
        <end position="84"/>
    </location>
</feature>
<protein>
    <submittedName>
        <fullName evidence="6">Unannotated protein</fullName>
    </submittedName>
</protein>
<dbReference type="HAMAP" id="MF_01077">
    <property type="entry name" value="RimP"/>
    <property type="match status" value="1"/>
</dbReference>
<proteinExistence type="inferred from homology"/>
<sequence>MAVNAEAIARAVASVVAEAGLDLEDVVVHPAGRRTLVRVVVDVDGGLSLDAVAAVSGPVSDAIDASGLVGETGYTLEVTSPGVDRPLTEPRHWRRARSRLVEVTLATGDTFTARLTGSDEETAKFAEVGRTVALADVARAQVQVEFNARPSAGLPADPADPADDEPDEPDEDDEED</sequence>
<dbReference type="SUPFAM" id="SSF75420">
    <property type="entry name" value="YhbC-like, N-terminal domain"/>
    <property type="match status" value="1"/>
</dbReference>
<dbReference type="InterPro" id="IPR035956">
    <property type="entry name" value="RimP_N_sf"/>
</dbReference>
<dbReference type="InterPro" id="IPR003728">
    <property type="entry name" value="Ribosome_maturation_RimP"/>
</dbReference>
<keyword evidence="1" id="KW-0963">Cytoplasm</keyword>
<dbReference type="CDD" id="cd01734">
    <property type="entry name" value="YlxS_C"/>
    <property type="match status" value="1"/>
</dbReference>
<feature type="compositionally biased region" description="Acidic residues" evidence="3">
    <location>
        <begin position="160"/>
        <end position="176"/>
    </location>
</feature>
<dbReference type="EMBL" id="CAFBOZ010000391">
    <property type="protein sequence ID" value="CAB5027195.1"/>
    <property type="molecule type" value="Genomic_DNA"/>
</dbReference>
<dbReference type="GO" id="GO:0000028">
    <property type="term" value="P:ribosomal small subunit assembly"/>
    <property type="evidence" value="ECO:0007669"/>
    <property type="project" value="TreeGrafter"/>
</dbReference>